<evidence type="ECO:0000256" key="2">
    <source>
        <dbReference type="SAM" id="Phobius"/>
    </source>
</evidence>
<feature type="transmembrane region" description="Helical" evidence="2">
    <location>
        <begin position="67"/>
        <end position="90"/>
    </location>
</feature>
<comment type="caution">
    <text evidence="3">The sequence shown here is derived from an EMBL/GenBank/DDBJ whole genome shotgun (WGS) entry which is preliminary data.</text>
</comment>
<proteinExistence type="predicted"/>
<name>A0A427A0F5_ENSVE</name>
<dbReference type="Proteomes" id="UP000287651">
    <property type="component" value="Unassembled WGS sequence"/>
</dbReference>
<organism evidence="3 4">
    <name type="scientific">Ensete ventricosum</name>
    <name type="common">Abyssinian banana</name>
    <name type="synonym">Musa ensete</name>
    <dbReference type="NCBI Taxonomy" id="4639"/>
    <lineage>
        <taxon>Eukaryota</taxon>
        <taxon>Viridiplantae</taxon>
        <taxon>Streptophyta</taxon>
        <taxon>Embryophyta</taxon>
        <taxon>Tracheophyta</taxon>
        <taxon>Spermatophyta</taxon>
        <taxon>Magnoliopsida</taxon>
        <taxon>Liliopsida</taxon>
        <taxon>Zingiberales</taxon>
        <taxon>Musaceae</taxon>
        <taxon>Ensete</taxon>
    </lineage>
</organism>
<gene>
    <name evidence="3" type="ORF">B296_00037138</name>
</gene>
<keyword evidence="2" id="KW-0472">Membrane</keyword>
<dbReference type="AlphaFoldDB" id="A0A427A0F5"/>
<feature type="compositionally biased region" description="Basic and acidic residues" evidence="1">
    <location>
        <begin position="105"/>
        <end position="143"/>
    </location>
</feature>
<protein>
    <submittedName>
        <fullName evidence="3">Uncharacterized protein</fullName>
    </submittedName>
</protein>
<accession>A0A427A0F5</accession>
<evidence type="ECO:0000256" key="1">
    <source>
        <dbReference type="SAM" id="MobiDB-lite"/>
    </source>
</evidence>
<feature type="region of interest" description="Disordered" evidence="1">
    <location>
        <begin position="100"/>
        <end position="143"/>
    </location>
</feature>
<evidence type="ECO:0000313" key="4">
    <source>
        <dbReference type="Proteomes" id="UP000287651"/>
    </source>
</evidence>
<reference evidence="3 4" key="1">
    <citation type="journal article" date="2014" name="Agronomy (Basel)">
        <title>A Draft Genome Sequence for Ensete ventricosum, the Drought-Tolerant Tree Against Hunger.</title>
        <authorList>
            <person name="Harrison J."/>
            <person name="Moore K.A."/>
            <person name="Paszkiewicz K."/>
            <person name="Jones T."/>
            <person name="Grant M."/>
            <person name="Ambacheew D."/>
            <person name="Muzemil S."/>
            <person name="Studholme D.J."/>
        </authorList>
    </citation>
    <scope>NUCLEOTIDE SEQUENCE [LARGE SCALE GENOMIC DNA]</scope>
</reference>
<evidence type="ECO:0000313" key="3">
    <source>
        <dbReference type="EMBL" id="RRT69683.1"/>
    </source>
</evidence>
<dbReference type="EMBL" id="AMZH03004265">
    <property type="protein sequence ID" value="RRT69683.1"/>
    <property type="molecule type" value="Genomic_DNA"/>
</dbReference>
<sequence length="143" mass="15882">MWSIWPWLMNRKSWEIARCGHLPMSNAILSEGNMTQVSCPPIDSPSTGYPSTSIDFFSLETDKAGSLPASLVFLVLLPLPIAVSIYANWLKISPLRVSARVRPRSRGEETRSREIPHGSELDVVAKEGGREGDEERLKGCRTS</sequence>
<keyword evidence="2" id="KW-0812">Transmembrane</keyword>
<keyword evidence="2" id="KW-1133">Transmembrane helix</keyword>